<feature type="domain" description="AFP-like" evidence="1">
    <location>
        <begin position="294"/>
        <end position="350"/>
    </location>
</feature>
<dbReference type="InterPro" id="IPR013974">
    <property type="entry name" value="SAF"/>
</dbReference>
<dbReference type="PROSITE" id="PS50844">
    <property type="entry name" value="AFP_LIKE"/>
    <property type="match status" value="1"/>
</dbReference>
<evidence type="ECO:0000313" key="3">
    <source>
        <dbReference type="Proteomes" id="UP000176902"/>
    </source>
</evidence>
<dbReference type="GO" id="GO:0016051">
    <property type="term" value="P:carbohydrate biosynthetic process"/>
    <property type="evidence" value="ECO:0007669"/>
    <property type="project" value="InterPro"/>
</dbReference>
<dbReference type="CDD" id="cd11615">
    <property type="entry name" value="SAF_NeuB_like"/>
    <property type="match status" value="1"/>
</dbReference>
<dbReference type="SUPFAM" id="SSF51269">
    <property type="entry name" value="AFP III-like domain"/>
    <property type="match status" value="1"/>
</dbReference>
<comment type="caution">
    <text evidence="2">The sequence shown here is derived from an EMBL/GenBank/DDBJ whole genome shotgun (WGS) entry which is preliminary data.</text>
</comment>
<proteinExistence type="predicted"/>
<dbReference type="Gene3D" id="3.20.20.70">
    <property type="entry name" value="Aldolase class I"/>
    <property type="match status" value="1"/>
</dbReference>
<dbReference type="Proteomes" id="UP000176902">
    <property type="component" value="Unassembled WGS sequence"/>
</dbReference>
<dbReference type="AlphaFoldDB" id="A0A1F5JPF7"/>
<dbReference type="InterPro" id="IPR051690">
    <property type="entry name" value="PseI-like"/>
</dbReference>
<dbReference type="InterPro" id="IPR006190">
    <property type="entry name" value="SAF_AFP_Neu5Ac"/>
</dbReference>
<dbReference type="Pfam" id="PF08666">
    <property type="entry name" value="SAF"/>
    <property type="match status" value="1"/>
</dbReference>
<dbReference type="SMART" id="SM00858">
    <property type="entry name" value="SAF"/>
    <property type="match status" value="1"/>
</dbReference>
<dbReference type="Gene3D" id="3.90.1210.10">
    <property type="entry name" value="Antifreeze-like/N-acetylneuraminic acid synthase C-terminal domain"/>
    <property type="match status" value="1"/>
</dbReference>
<protein>
    <submittedName>
        <fullName evidence="2">N-acetylneuraminate synthase</fullName>
    </submittedName>
</protein>
<dbReference type="GO" id="GO:0047444">
    <property type="term" value="F:N-acylneuraminate-9-phosphate synthase activity"/>
    <property type="evidence" value="ECO:0007669"/>
    <property type="project" value="TreeGrafter"/>
</dbReference>
<dbReference type="NCBIfam" id="TIGR03569">
    <property type="entry name" value="NeuB_NnaB"/>
    <property type="match status" value="1"/>
</dbReference>
<dbReference type="InterPro" id="IPR013785">
    <property type="entry name" value="Aldolase_TIM"/>
</dbReference>
<dbReference type="InterPro" id="IPR013132">
    <property type="entry name" value="PseI/NeuA/B-like_N"/>
</dbReference>
<name>A0A1F5JPF7_9BACT</name>
<gene>
    <name evidence="2" type="ORF">A3C59_00430</name>
</gene>
<dbReference type="InterPro" id="IPR036732">
    <property type="entry name" value="AFP_Neu5c_C_sf"/>
</dbReference>
<dbReference type="InterPro" id="IPR057736">
    <property type="entry name" value="SAF_PseI/NeuA/NeuB"/>
</dbReference>
<dbReference type="SUPFAM" id="SSF51569">
    <property type="entry name" value="Aldolase"/>
    <property type="match status" value="1"/>
</dbReference>
<dbReference type="InterPro" id="IPR020007">
    <property type="entry name" value="NeuB/NeuA"/>
</dbReference>
<evidence type="ECO:0000313" key="2">
    <source>
        <dbReference type="EMBL" id="OGE30438.1"/>
    </source>
</evidence>
<dbReference type="PANTHER" id="PTHR42966:SF1">
    <property type="entry name" value="SIALIC ACID SYNTHASE"/>
    <property type="match status" value="1"/>
</dbReference>
<dbReference type="STRING" id="1797768.A3C59_00430"/>
<evidence type="ECO:0000259" key="1">
    <source>
        <dbReference type="PROSITE" id="PS50844"/>
    </source>
</evidence>
<reference evidence="2 3" key="1">
    <citation type="journal article" date="2016" name="Nat. Commun.">
        <title>Thousands of microbial genomes shed light on interconnected biogeochemical processes in an aquifer system.</title>
        <authorList>
            <person name="Anantharaman K."/>
            <person name="Brown C.T."/>
            <person name="Hug L.A."/>
            <person name="Sharon I."/>
            <person name="Castelle C.J."/>
            <person name="Probst A.J."/>
            <person name="Thomas B.C."/>
            <person name="Singh A."/>
            <person name="Wilkins M.J."/>
            <person name="Karaoz U."/>
            <person name="Brodie E.L."/>
            <person name="Williams K.H."/>
            <person name="Hubbard S.S."/>
            <person name="Banfield J.F."/>
        </authorList>
    </citation>
    <scope>NUCLEOTIDE SEQUENCE [LARGE SCALE GENOMIC DNA]</scope>
</reference>
<dbReference type="EMBL" id="MFCV01000047">
    <property type="protein sequence ID" value="OGE30438.1"/>
    <property type="molecule type" value="Genomic_DNA"/>
</dbReference>
<dbReference type="PANTHER" id="PTHR42966">
    <property type="entry name" value="N-ACETYLNEURAMINATE SYNTHASE"/>
    <property type="match status" value="1"/>
</dbReference>
<accession>A0A1F5JPF7</accession>
<organism evidence="2 3">
    <name type="scientific">Candidatus Daviesbacteria bacterium RIFCSPHIGHO2_02_FULL_36_13</name>
    <dbReference type="NCBI Taxonomy" id="1797768"/>
    <lineage>
        <taxon>Bacteria</taxon>
        <taxon>Candidatus Daviesiibacteriota</taxon>
    </lineage>
</organism>
<sequence length="350" mass="38286">MLIQIGNKSIGTGKPVFIIAEAGVNHNQKLDTALKLVDVAADAGADVVKFQTFTGSDLVTESGEMASYQKTNIGKEMSQREMLEGVALPEEFYAPIIKRCVEKKILFMSTPHGGKAAVDFLESLGVPAYKIGSGDLTNYILLEKVARTGKPIILSSGMATMEEVKDAINFVRSKGNNQVAMLHATTNYPCPPEEVNLLAMQTMMNELDIPVGYSDHTQGIQVAIMAATMGMQIYECHFTIDKNLPGPDHIASAEPSELKERIEAIRKAKIILGRAEKVPNKNETDSMISTVRKSLVAVRNMEAGHILTADDIEAKRPGDGVSPTQYEKFLGKKLKKQLVPDQQISFEDFE</sequence>
<dbReference type="Pfam" id="PF03102">
    <property type="entry name" value="NeuB"/>
    <property type="match status" value="1"/>
</dbReference>